<organism evidence="3 4">
    <name type="scientific">Fusobacterium simiae</name>
    <dbReference type="NCBI Taxonomy" id="855"/>
    <lineage>
        <taxon>Bacteria</taxon>
        <taxon>Fusobacteriati</taxon>
        <taxon>Fusobacteriota</taxon>
        <taxon>Fusobacteriia</taxon>
        <taxon>Fusobacteriales</taxon>
        <taxon>Fusobacteriaceae</taxon>
        <taxon>Fusobacterium</taxon>
    </lineage>
</organism>
<dbReference type="InterPro" id="IPR032466">
    <property type="entry name" value="Metal_Hydrolase"/>
</dbReference>
<dbReference type="PANTHER" id="PTHR21240:SF28">
    <property type="entry name" value="ISO-OROTATE DECARBOXYLASE (EUROFUNG)"/>
    <property type="match status" value="1"/>
</dbReference>
<dbReference type="Gene3D" id="3.20.20.140">
    <property type="entry name" value="Metal-dependent hydrolases"/>
    <property type="match status" value="1"/>
</dbReference>
<dbReference type="RefSeq" id="WP_265152858.1">
    <property type="nucleotide sequence ID" value="NZ_JAOXXL010000052.1"/>
</dbReference>
<evidence type="ECO:0000313" key="3">
    <source>
        <dbReference type="EMBL" id="MCY7009162.1"/>
    </source>
</evidence>
<comment type="caution">
    <text evidence="3">The sequence shown here is derived from an EMBL/GenBank/DDBJ whole genome shotgun (WGS) entry which is preliminary data.</text>
</comment>
<feature type="domain" description="Amidohydrolase-related" evidence="2">
    <location>
        <begin position="69"/>
        <end position="307"/>
    </location>
</feature>
<accession>A0ABT4DKM8</accession>
<dbReference type="PANTHER" id="PTHR21240">
    <property type="entry name" value="2-AMINO-3-CARBOXYLMUCONATE-6-SEMIALDEHYDE DECARBOXYLASE"/>
    <property type="match status" value="1"/>
</dbReference>
<gene>
    <name evidence="3" type="ORF">OCK72_11065</name>
</gene>
<reference evidence="3" key="1">
    <citation type="submission" date="2022-09" db="EMBL/GenBank/DDBJ databases">
        <authorList>
            <person name="Zoaiter M."/>
        </authorList>
    </citation>
    <scope>NUCLEOTIDE SEQUENCE</scope>
    <source>
        <strain evidence="3">DSM 19848</strain>
    </source>
</reference>
<name>A0ABT4DKM8_FUSSI</name>
<dbReference type="Pfam" id="PF04909">
    <property type="entry name" value="Amidohydro_2"/>
    <property type="match status" value="1"/>
</dbReference>
<evidence type="ECO:0000259" key="2">
    <source>
        <dbReference type="Pfam" id="PF04909"/>
    </source>
</evidence>
<keyword evidence="1" id="KW-0456">Lyase</keyword>
<sequence>MNNIKIDVFAHILTEEYFIELKKLKADIVNDPIFKFTTDILTDINVRREYQKQFPEVRQLISMININPEDYFDAEKSFELTYNANEELIKVVKENSDLFCGAVAMLPMNNIEGALKIINEQVVNNKELYGVQLFTKALNKSIASEEYLPIFEAISKNNLAIWLHPVFDLNKKDNNIVFSWEYEESQAMLEIIRAGVFEKYPDIKIIIHHAGAMVPFFANRLPVTMPPKQAEQFKLFYVDTAILGNSFALENALDYYGEDRLLFGTDAPIGILPAGATKEVIESIEKMRTTDNVRDKIYRENVKRLLNI</sequence>
<protein>
    <submittedName>
        <fullName evidence="3">Amidohydrolase family protein</fullName>
    </submittedName>
</protein>
<evidence type="ECO:0000313" key="4">
    <source>
        <dbReference type="Proteomes" id="UP001062738"/>
    </source>
</evidence>
<dbReference type="InterPro" id="IPR032465">
    <property type="entry name" value="ACMSD"/>
</dbReference>
<dbReference type="Proteomes" id="UP001062738">
    <property type="component" value="Unassembled WGS sequence"/>
</dbReference>
<dbReference type="InterPro" id="IPR006680">
    <property type="entry name" value="Amidohydro-rel"/>
</dbReference>
<dbReference type="EMBL" id="JAOXXL010000052">
    <property type="protein sequence ID" value="MCY7009162.1"/>
    <property type="molecule type" value="Genomic_DNA"/>
</dbReference>
<keyword evidence="4" id="KW-1185">Reference proteome</keyword>
<proteinExistence type="predicted"/>
<evidence type="ECO:0000256" key="1">
    <source>
        <dbReference type="ARBA" id="ARBA00023239"/>
    </source>
</evidence>
<dbReference type="SUPFAM" id="SSF51556">
    <property type="entry name" value="Metallo-dependent hydrolases"/>
    <property type="match status" value="1"/>
</dbReference>